<dbReference type="PANTHER" id="PTHR43434:SF16">
    <property type="entry name" value="BLL8046 PROTEIN"/>
    <property type="match status" value="1"/>
</dbReference>
<dbReference type="InterPro" id="IPR023198">
    <property type="entry name" value="PGP-like_dom2"/>
</dbReference>
<name>A0A7U3UMZ8_9ACTN</name>
<dbReference type="KEGG" id="arev:RVR_461"/>
<dbReference type="InterPro" id="IPR023214">
    <property type="entry name" value="HAD_sf"/>
</dbReference>
<dbReference type="Pfam" id="PF00702">
    <property type="entry name" value="Hydrolase"/>
    <property type="match status" value="1"/>
</dbReference>
<gene>
    <name evidence="2" type="ORF">RVR_461</name>
</gene>
<dbReference type="RefSeq" id="WP_202232074.1">
    <property type="nucleotide sequence ID" value="NZ_AP018365.1"/>
</dbReference>
<dbReference type="SFLD" id="SFLDS00003">
    <property type="entry name" value="Haloacid_Dehalogenase"/>
    <property type="match status" value="1"/>
</dbReference>
<proteinExistence type="predicted"/>
<dbReference type="GO" id="GO:0008967">
    <property type="term" value="F:phosphoglycolate phosphatase activity"/>
    <property type="evidence" value="ECO:0007669"/>
    <property type="project" value="TreeGrafter"/>
</dbReference>
<accession>A0A7U3UMZ8</accession>
<evidence type="ECO:0000313" key="3">
    <source>
        <dbReference type="Proteomes" id="UP000595703"/>
    </source>
</evidence>
<feature type="compositionally biased region" description="Basic and acidic residues" evidence="1">
    <location>
        <begin position="243"/>
        <end position="252"/>
    </location>
</feature>
<evidence type="ECO:0000256" key="1">
    <source>
        <dbReference type="SAM" id="MobiDB-lite"/>
    </source>
</evidence>
<dbReference type="GO" id="GO:0005829">
    <property type="term" value="C:cytosol"/>
    <property type="evidence" value="ECO:0007669"/>
    <property type="project" value="TreeGrafter"/>
</dbReference>
<organism evidence="2 3">
    <name type="scientific">Actinacidiphila reveromycinica</name>
    <dbReference type="NCBI Taxonomy" id="659352"/>
    <lineage>
        <taxon>Bacteria</taxon>
        <taxon>Bacillati</taxon>
        <taxon>Actinomycetota</taxon>
        <taxon>Actinomycetes</taxon>
        <taxon>Kitasatosporales</taxon>
        <taxon>Streptomycetaceae</taxon>
        <taxon>Actinacidiphila</taxon>
    </lineage>
</organism>
<keyword evidence="2" id="KW-0378">Hydrolase</keyword>
<dbReference type="NCBIfam" id="TIGR01549">
    <property type="entry name" value="HAD-SF-IA-v1"/>
    <property type="match status" value="1"/>
</dbReference>
<dbReference type="SUPFAM" id="SSF56784">
    <property type="entry name" value="HAD-like"/>
    <property type="match status" value="1"/>
</dbReference>
<dbReference type="InterPro" id="IPR036412">
    <property type="entry name" value="HAD-like_sf"/>
</dbReference>
<sequence>MSGTESTDRPGEAAAVLFDVDGTLMDTVHLHTVCWWEALRQGGHAVAMTRVHRCVGMGSDHLLDALLGEDRDHGGDEGLSAAHDALYAQYWSRLAPLDGAADLVRACVDRGWRVVLASSAKSGEAEVMTDALGVADVLFATTTADDVDASKPAPDLVRQALDKAGVAADRAVFVGDAVWDAQSAGKAGVRCLGVLSGGAFSRAELVDAGAERVYDGPADLLSALDDSPLAAVPAPVPAPAGRRSADTKEEHR</sequence>
<dbReference type="GO" id="GO:0006281">
    <property type="term" value="P:DNA repair"/>
    <property type="evidence" value="ECO:0007669"/>
    <property type="project" value="TreeGrafter"/>
</dbReference>
<dbReference type="Proteomes" id="UP000595703">
    <property type="component" value="Chromosome"/>
</dbReference>
<evidence type="ECO:0000313" key="2">
    <source>
        <dbReference type="EMBL" id="BBA95558.1"/>
    </source>
</evidence>
<dbReference type="NCBIfam" id="TIGR01509">
    <property type="entry name" value="HAD-SF-IA-v3"/>
    <property type="match status" value="1"/>
</dbReference>
<feature type="region of interest" description="Disordered" evidence="1">
    <location>
        <begin position="229"/>
        <end position="252"/>
    </location>
</feature>
<dbReference type="InterPro" id="IPR006439">
    <property type="entry name" value="HAD-SF_hydro_IA"/>
</dbReference>
<dbReference type="InterPro" id="IPR050155">
    <property type="entry name" value="HAD-like_hydrolase_sf"/>
</dbReference>
<dbReference type="EMBL" id="AP018365">
    <property type="protein sequence ID" value="BBA95558.1"/>
    <property type="molecule type" value="Genomic_DNA"/>
</dbReference>
<protein>
    <submittedName>
        <fullName evidence="2">Putative hydrolase</fullName>
    </submittedName>
</protein>
<reference evidence="2 3" key="2">
    <citation type="journal article" date="2011" name="J. Antibiot.">
        <title>Furaquinocins I and J: novel polyketide isoprenoid hybrid compounds from Streptomyces reveromyceticus SN-593.</title>
        <authorList>
            <person name="Panthee S."/>
            <person name="Takahashi S."/>
            <person name="Takagi H."/>
            <person name="Nogawa T."/>
            <person name="Oowada E."/>
            <person name="Uramoto M."/>
            <person name="Osada H."/>
        </authorList>
    </citation>
    <scope>NUCLEOTIDE SEQUENCE [LARGE SCALE GENOMIC DNA]</scope>
    <source>
        <strain evidence="2 3">SN-593</strain>
    </source>
</reference>
<dbReference type="Gene3D" id="3.40.50.1000">
    <property type="entry name" value="HAD superfamily/HAD-like"/>
    <property type="match status" value="1"/>
</dbReference>
<dbReference type="SFLD" id="SFLDG01129">
    <property type="entry name" value="C1.5:_HAD__Beta-PGM__Phosphata"/>
    <property type="match status" value="1"/>
</dbReference>
<keyword evidence="3" id="KW-1185">Reference proteome</keyword>
<reference evidence="2 3" key="3">
    <citation type="journal article" date="2011" name="Nat. Chem. Biol.">
        <title>Reveromycin A biosynthesis uses RevG and RevJ for stereospecific spiroacetal formation.</title>
        <authorList>
            <person name="Takahashi S."/>
            <person name="Toyoda A."/>
            <person name="Sekiyama Y."/>
            <person name="Takagi H."/>
            <person name="Nogawa T."/>
            <person name="Uramoto M."/>
            <person name="Suzuki R."/>
            <person name="Koshino H."/>
            <person name="Kumano T."/>
            <person name="Panthee S."/>
            <person name="Dairi T."/>
            <person name="Ishikawa J."/>
            <person name="Ikeda H."/>
            <person name="Sakaki Y."/>
            <person name="Osada H."/>
        </authorList>
    </citation>
    <scope>NUCLEOTIDE SEQUENCE [LARGE SCALE GENOMIC DNA]</scope>
    <source>
        <strain evidence="2 3">SN-593</strain>
    </source>
</reference>
<reference evidence="2 3" key="1">
    <citation type="journal article" date="2010" name="J. Bacteriol.">
        <title>Biochemical characterization of a novel indole prenyltransferase from Streptomyces sp. SN-593.</title>
        <authorList>
            <person name="Takahashi S."/>
            <person name="Takagi H."/>
            <person name="Toyoda A."/>
            <person name="Uramoto M."/>
            <person name="Nogawa T."/>
            <person name="Ueki M."/>
            <person name="Sakaki Y."/>
            <person name="Osada H."/>
        </authorList>
    </citation>
    <scope>NUCLEOTIDE SEQUENCE [LARGE SCALE GENOMIC DNA]</scope>
    <source>
        <strain evidence="2 3">SN-593</strain>
    </source>
</reference>
<dbReference type="AlphaFoldDB" id="A0A7U3UMZ8"/>
<dbReference type="PANTHER" id="PTHR43434">
    <property type="entry name" value="PHOSPHOGLYCOLATE PHOSPHATASE"/>
    <property type="match status" value="1"/>
</dbReference>
<reference evidence="2 3" key="4">
    <citation type="journal article" date="2020" name="Sci. Rep.">
        <title>beta-carboline chemical signals induce reveromycin production through a LuxR family regulator in Streptomyces sp. SN-593.</title>
        <authorList>
            <person name="Panthee S."/>
            <person name="Kito N."/>
            <person name="Hayashi T."/>
            <person name="Shimizu T."/>
            <person name="Ishikawa J."/>
            <person name="Hamamoto H."/>
            <person name="Osada H."/>
            <person name="Takahashi S."/>
        </authorList>
    </citation>
    <scope>NUCLEOTIDE SEQUENCE [LARGE SCALE GENOMIC DNA]</scope>
    <source>
        <strain evidence="2 3">SN-593</strain>
    </source>
</reference>
<dbReference type="Gene3D" id="1.10.150.240">
    <property type="entry name" value="Putative phosphatase, domain 2"/>
    <property type="match status" value="1"/>
</dbReference>